<dbReference type="Proteomes" id="UP001497623">
    <property type="component" value="Unassembled WGS sequence"/>
</dbReference>
<evidence type="ECO:0000313" key="10">
    <source>
        <dbReference type="EMBL" id="CAL4093150.1"/>
    </source>
</evidence>
<keyword evidence="5" id="KW-0472">Membrane</keyword>
<dbReference type="Pfam" id="PF00057">
    <property type="entry name" value="Ldl_recept_a"/>
    <property type="match status" value="3"/>
</dbReference>
<feature type="disulfide bond" evidence="9">
    <location>
        <begin position="119"/>
        <end position="137"/>
    </location>
</feature>
<feature type="disulfide bond" evidence="9">
    <location>
        <begin position="33"/>
        <end position="45"/>
    </location>
</feature>
<evidence type="ECO:0000313" key="11">
    <source>
        <dbReference type="Proteomes" id="UP001497623"/>
    </source>
</evidence>
<dbReference type="InterPro" id="IPR051221">
    <property type="entry name" value="LDLR-related"/>
</dbReference>
<dbReference type="SMART" id="SM00192">
    <property type="entry name" value="LDLa"/>
    <property type="match status" value="3"/>
</dbReference>
<evidence type="ECO:0000256" key="3">
    <source>
        <dbReference type="ARBA" id="ARBA00022737"/>
    </source>
</evidence>
<feature type="disulfide bond" evidence="9">
    <location>
        <begin position="131"/>
        <end position="146"/>
    </location>
</feature>
<name>A0AAV2QN42_MEGNR</name>
<dbReference type="AlphaFoldDB" id="A0AAV2QN42"/>
<comment type="caution">
    <text evidence="9">Lacks conserved residue(s) required for the propagation of feature annotation.</text>
</comment>
<dbReference type="GO" id="GO:0006898">
    <property type="term" value="P:receptor-mediated endocytosis"/>
    <property type="evidence" value="ECO:0007669"/>
    <property type="project" value="TreeGrafter"/>
</dbReference>
<evidence type="ECO:0000256" key="7">
    <source>
        <dbReference type="ARBA" id="ARBA00023170"/>
    </source>
</evidence>
<feature type="disulfide bond" evidence="9">
    <location>
        <begin position="52"/>
        <end position="67"/>
    </location>
</feature>
<feature type="disulfide bond" evidence="9">
    <location>
        <begin position="40"/>
        <end position="58"/>
    </location>
</feature>
<dbReference type="EMBL" id="CAXKWB010008950">
    <property type="protein sequence ID" value="CAL4093150.1"/>
    <property type="molecule type" value="Genomic_DNA"/>
</dbReference>
<dbReference type="PROSITE" id="PS01209">
    <property type="entry name" value="LDLRA_1"/>
    <property type="match status" value="2"/>
</dbReference>
<dbReference type="GO" id="GO:0016324">
    <property type="term" value="C:apical plasma membrane"/>
    <property type="evidence" value="ECO:0007669"/>
    <property type="project" value="TreeGrafter"/>
</dbReference>
<dbReference type="PANTHER" id="PTHR22722">
    <property type="entry name" value="LOW-DENSITY LIPOPROTEIN RECEPTOR-RELATED PROTEIN 2-RELATED"/>
    <property type="match status" value="1"/>
</dbReference>
<dbReference type="InterPro" id="IPR036055">
    <property type="entry name" value="LDL_receptor-like_sf"/>
</dbReference>
<keyword evidence="2" id="KW-0812">Transmembrane</keyword>
<feature type="disulfide bond" evidence="9">
    <location>
        <begin position="90"/>
        <end position="105"/>
    </location>
</feature>
<dbReference type="PROSITE" id="PS50068">
    <property type="entry name" value="LDLRA_2"/>
    <property type="match status" value="3"/>
</dbReference>
<reference evidence="10 11" key="1">
    <citation type="submission" date="2024-05" db="EMBL/GenBank/DDBJ databases">
        <authorList>
            <person name="Wallberg A."/>
        </authorList>
    </citation>
    <scope>NUCLEOTIDE SEQUENCE [LARGE SCALE GENOMIC DNA]</scope>
</reference>
<evidence type="ECO:0000256" key="2">
    <source>
        <dbReference type="ARBA" id="ARBA00022692"/>
    </source>
</evidence>
<keyword evidence="7" id="KW-0675">Receptor</keyword>
<evidence type="ECO:0000256" key="1">
    <source>
        <dbReference type="ARBA" id="ARBA00004167"/>
    </source>
</evidence>
<dbReference type="SUPFAM" id="SSF57424">
    <property type="entry name" value="LDL receptor-like module"/>
    <property type="match status" value="3"/>
</dbReference>
<comment type="caution">
    <text evidence="10">The sequence shown here is derived from an EMBL/GenBank/DDBJ whole genome shotgun (WGS) entry which is preliminary data.</text>
</comment>
<keyword evidence="4" id="KW-1133">Transmembrane helix</keyword>
<dbReference type="PANTHER" id="PTHR22722:SF14">
    <property type="entry name" value="MEGALIN, ISOFORM A"/>
    <property type="match status" value="1"/>
</dbReference>
<protein>
    <submittedName>
        <fullName evidence="10">Uncharacterized protein</fullName>
    </submittedName>
</protein>
<dbReference type="Gene3D" id="4.10.400.10">
    <property type="entry name" value="Low-density Lipoprotein Receptor"/>
    <property type="match status" value="3"/>
</dbReference>
<evidence type="ECO:0000256" key="5">
    <source>
        <dbReference type="ARBA" id="ARBA00023136"/>
    </source>
</evidence>
<evidence type="ECO:0000256" key="4">
    <source>
        <dbReference type="ARBA" id="ARBA00022989"/>
    </source>
</evidence>
<dbReference type="GO" id="GO:0043235">
    <property type="term" value="C:receptor complex"/>
    <property type="evidence" value="ECO:0007669"/>
    <property type="project" value="TreeGrafter"/>
</dbReference>
<dbReference type="CDD" id="cd00112">
    <property type="entry name" value="LDLa"/>
    <property type="match status" value="3"/>
</dbReference>
<sequence>MDSFLLKEIENFDLYKASEQEQKIFVGDRSKTCGPGMFSCGSGACINESLVCDGTPDCLHENDEIACFDSCWEGSFVCGDGRCLLNHHRCDGHIDCPDDTDEIGCGNCVIWKGEEGLPCSDGKCIFKKNWCDGLSQCSDFADEKNCGVGWETAVNSNEKGI</sequence>
<evidence type="ECO:0000256" key="6">
    <source>
        <dbReference type="ARBA" id="ARBA00023157"/>
    </source>
</evidence>
<dbReference type="GO" id="GO:0042562">
    <property type="term" value="F:hormone binding"/>
    <property type="evidence" value="ECO:0007669"/>
    <property type="project" value="TreeGrafter"/>
</dbReference>
<evidence type="ECO:0000256" key="9">
    <source>
        <dbReference type="PROSITE-ProRule" id="PRU00124"/>
    </source>
</evidence>
<organism evidence="10 11">
    <name type="scientific">Meganyctiphanes norvegica</name>
    <name type="common">Northern krill</name>
    <name type="synonym">Thysanopoda norvegica</name>
    <dbReference type="NCBI Taxonomy" id="48144"/>
    <lineage>
        <taxon>Eukaryota</taxon>
        <taxon>Metazoa</taxon>
        <taxon>Ecdysozoa</taxon>
        <taxon>Arthropoda</taxon>
        <taxon>Crustacea</taxon>
        <taxon>Multicrustacea</taxon>
        <taxon>Malacostraca</taxon>
        <taxon>Eumalacostraca</taxon>
        <taxon>Eucarida</taxon>
        <taxon>Euphausiacea</taxon>
        <taxon>Euphausiidae</taxon>
        <taxon>Meganyctiphanes</taxon>
    </lineage>
</organism>
<feature type="disulfide bond" evidence="9">
    <location>
        <begin position="78"/>
        <end position="96"/>
    </location>
</feature>
<proteinExistence type="predicted"/>
<feature type="disulfide bond" evidence="9">
    <location>
        <begin position="71"/>
        <end position="83"/>
    </location>
</feature>
<keyword evidence="6 9" id="KW-1015">Disulfide bond</keyword>
<comment type="subcellular location">
    <subcellularLocation>
        <location evidence="1">Membrane</location>
        <topology evidence="1">Single-pass membrane protein</topology>
    </subcellularLocation>
</comment>
<keyword evidence="3" id="KW-0677">Repeat</keyword>
<dbReference type="PRINTS" id="PR00261">
    <property type="entry name" value="LDLRECEPTOR"/>
</dbReference>
<gene>
    <name evidence="10" type="ORF">MNOR_LOCUS14737</name>
</gene>
<keyword evidence="11" id="KW-1185">Reference proteome</keyword>
<keyword evidence="8" id="KW-0325">Glycoprotein</keyword>
<dbReference type="InterPro" id="IPR023415">
    <property type="entry name" value="LDLR_class-A_CS"/>
</dbReference>
<evidence type="ECO:0000256" key="8">
    <source>
        <dbReference type="ARBA" id="ARBA00023180"/>
    </source>
</evidence>
<feature type="non-terminal residue" evidence="10">
    <location>
        <position position="161"/>
    </location>
</feature>
<dbReference type="InterPro" id="IPR002172">
    <property type="entry name" value="LDrepeatLR_classA_rpt"/>
</dbReference>
<accession>A0AAV2QN42</accession>